<gene>
    <name evidence="1" type="ORF">G7058_06990</name>
</gene>
<organism evidence="1 2">
    <name type="scientific">Jeotgalibaca porci</name>
    <dbReference type="NCBI Taxonomy" id="1868793"/>
    <lineage>
        <taxon>Bacteria</taxon>
        <taxon>Bacillati</taxon>
        <taxon>Bacillota</taxon>
        <taxon>Bacilli</taxon>
        <taxon>Lactobacillales</taxon>
        <taxon>Carnobacteriaceae</taxon>
        <taxon>Jeotgalibaca</taxon>
    </lineage>
</organism>
<dbReference type="EMBL" id="CP049889">
    <property type="protein sequence ID" value="QIK51789.1"/>
    <property type="molecule type" value="Genomic_DNA"/>
</dbReference>
<dbReference type="Gene3D" id="3.40.30.10">
    <property type="entry name" value="Glutaredoxin"/>
    <property type="match status" value="1"/>
</dbReference>
<dbReference type="AlphaFoldDB" id="A0A6G7WHU7"/>
<dbReference type="RefSeq" id="WP_166062847.1">
    <property type="nucleotide sequence ID" value="NZ_CP049889.1"/>
</dbReference>
<dbReference type="GeneID" id="94553024"/>
<evidence type="ECO:0008006" key="3">
    <source>
        <dbReference type="Google" id="ProtNLM"/>
    </source>
</evidence>
<dbReference type="InterPro" id="IPR036249">
    <property type="entry name" value="Thioredoxin-like_sf"/>
</dbReference>
<evidence type="ECO:0000313" key="2">
    <source>
        <dbReference type="Proteomes" id="UP000501830"/>
    </source>
</evidence>
<protein>
    <recommendedName>
        <fullName evidence="3">Thiol reductase thioredoxin</fullName>
    </recommendedName>
</protein>
<dbReference type="KEGG" id="jpo:G7058_06990"/>
<dbReference type="Pfam" id="PF20207">
    <property type="entry name" value="DUF6568"/>
    <property type="match status" value="1"/>
</dbReference>
<dbReference type="SUPFAM" id="SSF52833">
    <property type="entry name" value="Thioredoxin-like"/>
    <property type="match status" value="1"/>
</dbReference>
<reference evidence="1 2" key="1">
    <citation type="journal article" date="2017" name="Int. J. Syst. Evol. Microbiol.">
        <title>Jeotgalibaca porci sp. nov. and Jeotgalibaca arthritidis sp. nov., isolated from pigs, and emended description of the genus Jeotgalibaca.</title>
        <authorList>
            <person name="Zamora L."/>
            <person name="Perez-Sancho M."/>
            <person name="Dominguez L."/>
            <person name="Fernandez-Garayzabal J.F."/>
            <person name="Vela A.I."/>
        </authorList>
    </citation>
    <scope>NUCLEOTIDE SEQUENCE [LARGE SCALE GENOMIC DNA]</scope>
    <source>
        <strain evidence="1 2">CCUG 69148</strain>
    </source>
</reference>
<dbReference type="InterPro" id="IPR046698">
    <property type="entry name" value="PedC-like"/>
</dbReference>
<keyword evidence="2" id="KW-1185">Reference proteome</keyword>
<proteinExistence type="predicted"/>
<dbReference type="Proteomes" id="UP000501830">
    <property type="component" value="Chromosome"/>
</dbReference>
<accession>A0A6G7WHU7</accession>
<sequence length="120" mass="13606">MNENQKAYEQTVNNFVELNAQQVEERLANGEKTILYIGKPVCPYCQRFVPKLDNVREQNDLTIHYLNSLNTQTDPEIKALRDKMEVPLVPQVVTIDGPDAFTNLNIDSGASEEKLTELLA</sequence>
<name>A0A6G7WHU7_9LACT</name>
<evidence type="ECO:0000313" key="1">
    <source>
        <dbReference type="EMBL" id="QIK51789.1"/>
    </source>
</evidence>